<dbReference type="InterPro" id="IPR054858">
    <property type="entry name" value="PgAcgDac"/>
</dbReference>
<dbReference type="EMBL" id="LXLT01000039">
    <property type="protein sequence ID" value="OFD77833.1"/>
    <property type="molecule type" value="Genomic_DNA"/>
</dbReference>
<dbReference type="PANTHER" id="PTHR10587:SF125">
    <property type="entry name" value="POLYSACCHARIDE DEACETYLASE YHEN-RELATED"/>
    <property type="match status" value="1"/>
</dbReference>
<dbReference type="AlphaFoldDB" id="A0A1E8B608"/>
<dbReference type="GO" id="GO:0016810">
    <property type="term" value="F:hydrolase activity, acting on carbon-nitrogen (but not peptide) bonds"/>
    <property type="evidence" value="ECO:0007669"/>
    <property type="project" value="InterPro"/>
</dbReference>
<dbReference type="CDD" id="cd10944">
    <property type="entry name" value="CE4_SmPgdA_like"/>
    <property type="match status" value="1"/>
</dbReference>
<dbReference type="InterPro" id="IPR050248">
    <property type="entry name" value="Polysacc_deacetylase_ArnD"/>
</dbReference>
<dbReference type="InterPro" id="IPR002509">
    <property type="entry name" value="NODB_dom"/>
</dbReference>
<dbReference type="RefSeq" id="WP_070144213.1">
    <property type="nucleotide sequence ID" value="NZ_LXLT01000039.1"/>
</dbReference>
<dbReference type="Gene3D" id="3.20.20.370">
    <property type="entry name" value="Glycoside hydrolase/deacetylase"/>
    <property type="match status" value="1"/>
</dbReference>
<dbReference type="PATRIC" id="fig|86662.25.peg.3137"/>
<protein>
    <submittedName>
        <fullName evidence="3">Peptidoglycan-N-acetylglucosamine deacetylase</fullName>
    </submittedName>
</protein>
<dbReference type="NCBIfam" id="NF045822">
    <property type="entry name" value="PgAcgDacpgdA2_Bac"/>
    <property type="match status" value="1"/>
</dbReference>
<reference evidence="3 4" key="1">
    <citation type="submission" date="2016-05" db="EMBL/GenBank/DDBJ databases">
        <title>Bacillus thuringiensis and Bacillus weihenstephanensis as novel biocontrol agents of wilt causing Verticillium species.</title>
        <authorList>
            <person name="Hollensteiner J."/>
            <person name="Wemheuer F."/>
            <person name="Harting R."/>
            <person name="Kolarzyk A."/>
            <person name="Diaz-Valerio S."/>
            <person name="Poehlein A."/>
            <person name="Brzuszkiewicz E."/>
            <person name="Nesemann K."/>
            <person name="Braus-Stromeyer S."/>
            <person name="Braus G."/>
            <person name="Daniel R."/>
            <person name="Liesegang H."/>
        </authorList>
    </citation>
    <scope>NUCLEOTIDE SEQUENCE [LARGE SCALE GENOMIC DNA]</scope>
    <source>
        <strain evidence="3 4">GOE8</strain>
    </source>
</reference>
<dbReference type="PANTHER" id="PTHR10587">
    <property type="entry name" value="GLYCOSYL TRANSFERASE-RELATED"/>
    <property type="match status" value="1"/>
</dbReference>
<comment type="caution">
    <text evidence="3">The sequence shown here is derived from an EMBL/GenBank/DDBJ whole genome shotgun (WGS) entry which is preliminary data.</text>
</comment>
<dbReference type="GO" id="GO:0005975">
    <property type="term" value="P:carbohydrate metabolic process"/>
    <property type="evidence" value="ECO:0007669"/>
    <property type="project" value="InterPro"/>
</dbReference>
<proteinExistence type="predicted"/>
<dbReference type="Pfam" id="PF01522">
    <property type="entry name" value="Polysacc_deac_1"/>
    <property type="match status" value="1"/>
</dbReference>
<dbReference type="InterPro" id="IPR011330">
    <property type="entry name" value="Glyco_hydro/deAcase_b/a-brl"/>
</dbReference>
<keyword evidence="1" id="KW-0472">Membrane</keyword>
<evidence type="ECO:0000313" key="4">
    <source>
        <dbReference type="Proteomes" id="UP000175706"/>
    </source>
</evidence>
<keyword evidence="1" id="KW-1133">Transmembrane helix</keyword>
<sequence>MFAKGLKTTVIISIVACITLGIFMFQFFTSPAKGVMNQENTVQLASEQTKGEIKKTAPDKYNGQVRKVAYLTFDDGPSQFQKEILDILKSNNIKGTFFMIGGNIPAHKESVIRLVNEGHYPGVHSMTHNFGKLYTQGKFVEEMQQAQNIMKEVTGIHPNLVRCPYGSMPGLKQELRDKMVNVGMKEWDWTVDSLDYTFPGNPDAVVQKTISQVGKNREVILMHEKSQTVQALQKIIDNLRSKGYEFEVYDEASHFPLNFWKDDRI</sequence>
<dbReference type="SUPFAM" id="SSF88713">
    <property type="entry name" value="Glycoside hydrolase/deacetylase"/>
    <property type="match status" value="1"/>
</dbReference>
<dbReference type="Proteomes" id="UP000175706">
    <property type="component" value="Unassembled WGS sequence"/>
</dbReference>
<accession>A0A1E8B608</accession>
<evidence type="ECO:0000256" key="1">
    <source>
        <dbReference type="SAM" id="Phobius"/>
    </source>
</evidence>
<organism evidence="3 4">
    <name type="scientific">Bacillus mycoides</name>
    <dbReference type="NCBI Taxonomy" id="1405"/>
    <lineage>
        <taxon>Bacteria</taxon>
        <taxon>Bacillati</taxon>
        <taxon>Bacillota</taxon>
        <taxon>Bacilli</taxon>
        <taxon>Bacillales</taxon>
        <taxon>Bacillaceae</taxon>
        <taxon>Bacillus</taxon>
        <taxon>Bacillus cereus group</taxon>
    </lineage>
</organism>
<name>A0A1E8B608_BACMY</name>
<gene>
    <name evidence="3" type="ORF">BWGOE8_30780</name>
</gene>
<evidence type="ECO:0000259" key="2">
    <source>
        <dbReference type="PROSITE" id="PS51677"/>
    </source>
</evidence>
<keyword evidence="1" id="KW-0812">Transmembrane</keyword>
<dbReference type="PROSITE" id="PS51677">
    <property type="entry name" value="NODB"/>
    <property type="match status" value="1"/>
</dbReference>
<evidence type="ECO:0000313" key="3">
    <source>
        <dbReference type="EMBL" id="OFD77833.1"/>
    </source>
</evidence>
<feature type="transmembrane region" description="Helical" evidence="1">
    <location>
        <begin position="9"/>
        <end position="28"/>
    </location>
</feature>
<feature type="domain" description="NodB homology" evidence="2">
    <location>
        <begin position="67"/>
        <end position="247"/>
    </location>
</feature>